<feature type="domain" description="Flavin reductase like" evidence="5">
    <location>
        <begin position="27"/>
        <end position="181"/>
    </location>
</feature>
<evidence type="ECO:0000259" key="5">
    <source>
        <dbReference type="SMART" id="SM00903"/>
    </source>
</evidence>
<organism evidence="6 7">
    <name type="scientific">Cupriavidus taiwanensis</name>
    <dbReference type="NCBI Taxonomy" id="164546"/>
    <lineage>
        <taxon>Bacteria</taxon>
        <taxon>Pseudomonadati</taxon>
        <taxon>Pseudomonadota</taxon>
        <taxon>Betaproteobacteria</taxon>
        <taxon>Burkholderiales</taxon>
        <taxon>Burkholderiaceae</taxon>
        <taxon>Cupriavidus</taxon>
    </lineage>
</organism>
<dbReference type="SMART" id="SM00903">
    <property type="entry name" value="Flavin_Reduct"/>
    <property type="match status" value="1"/>
</dbReference>
<dbReference type="Proteomes" id="UP000256805">
    <property type="component" value="Unassembled WGS sequence"/>
</dbReference>
<dbReference type="GO" id="GO:0010181">
    <property type="term" value="F:FMN binding"/>
    <property type="evidence" value="ECO:0007669"/>
    <property type="project" value="InterPro"/>
</dbReference>
<reference evidence="6 7" key="1">
    <citation type="submission" date="2018-01" db="EMBL/GenBank/DDBJ databases">
        <authorList>
            <person name="Gaut B.S."/>
            <person name="Morton B.R."/>
            <person name="Clegg M.T."/>
            <person name="Duvall M.R."/>
        </authorList>
    </citation>
    <scope>NUCLEOTIDE SEQUENCE [LARGE SCALE GENOMIC DNA]</scope>
    <source>
        <strain evidence="6">Cupriavidus taiwanensis cmp 52</strain>
    </source>
</reference>
<dbReference type="Pfam" id="PF01613">
    <property type="entry name" value="Flavin_Reduct"/>
    <property type="match status" value="1"/>
</dbReference>
<gene>
    <name evidence="6" type="ORF">CBM2634_U60021</name>
</gene>
<protein>
    <submittedName>
        <fullName evidence="6">Flavoprotein oxygenase DIM6/NTAB family-like protein 2</fullName>
    </submittedName>
</protein>
<proteinExistence type="inferred from homology"/>
<dbReference type="PANTHER" id="PTHR33798">
    <property type="entry name" value="FLAVOPROTEIN OXYGENASE"/>
    <property type="match status" value="1"/>
</dbReference>
<keyword evidence="2" id="KW-0285">Flavoprotein</keyword>
<comment type="cofactor">
    <cofactor evidence="1">
        <name>FMN</name>
        <dbReference type="ChEBI" id="CHEBI:58210"/>
    </cofactor>
</comment>
<evidence type="ECO:0000256" key="3">
    <source>
        <dbReference type="ARBA" id="ARBA00022643"/>
    </source>
</evidence>
<evidence type="ECO:0000256" key="4">
    <source>
        <dbReference type="ARBA" id="ARBA00038054"/>
    </source>
</evidence>
<dbReference type="InterPro" id="IPR002563">
    <property type="entry name" value="Flavin_Rdtase-like_dom"/>
</dbReference>
<evidence type="ECO:0000313" key="6">
    <source>
        <dbReference type="EMBL" id="SPS03013.1"/>
    </source>
</evidence>
<accession>A0A375JG82</accession>
<evidence type="ECO:0000256" key="2">
    <source>
        <dbReference type="ARBA" id="ARBA00022630"/>
    </source>
</evidence>
<dbReference type="PANTHER" id="PTHR33798:SF5">
    <property type="entry name" value="FLAVIN REDUCTASE LIKE DOMAIN-CONTAINING PROTEIN"/>
    <property type="match status" value="1"/>
</dbReference>
<dbReference type="Gene3D" id="2.30.110.10">
    <property type="entry name" value="Electron Transport, Fmn-binding Protein, Chain A"/>
    <property type="match status" value="1"/>
</dbReference>
<dbReference type="AlphaFoldDB" id="A0A375JG82"/>
<dbReference type="SUPFAM" id="SSF50475">
    <property type="entry name" value="FMN-binding split barrel"/>
    <property type="match status" value="1"/>
</dbReference>
<comment type="similarity">
    <text evidence="4">Belongs to the flavoredoxin family.</text>
</comment>
<dbReference type="InterPro" id="IPR012349">
    <property type="entry name" value="Split_barrel_FMN-bd"/>
</dbReference>
<evidence type="ECO:0000256" key="1">
    <source>
        <dbReference type="ARBA" id="ARBA00001917"/>
    </source>
</evidence>
<sequence length="212" mass="22704">MPAIGETDVDLDFGALPPRTVYNLLASAVTPRPIAWVTTVSSEGIVNAAPYSFFNVMGHEPPNVALGLLRHEQRGKKDTAANILETGEFVVNLVPEPLAESMNMTAGNYAPGEDEIAIAGLGSVASRNVRPPRILGCPVAFECVSHTNIITSPGQLVVIGRVLSMHVNDDALLDSAKGYIDAPALQLVSRMHGSGWYARSTDLFQMTRPDRP</sequence>
<keyword evidence="3" id="KW-0288">FMN</keyword>
<dbReference type="GO" id="GO:0016646">
    <property type="term" value="F:oxidoreductase activity, acting on the CH-NH group of donors, NAD or NADP as acceptor"/>
    <property type="evidence" value="ECO:0007669"/>
    <property type="project" value="UniProtKB-ARBA"/>
</dbReference>
<name>A0A375JG82_9BURK</name>
<dbReference type="EMBL" id="OVTA01000127">
    <property type="protein sequence ID" value="SPS03013.1"/>
    <property type="molecule type" value="Genomic_DNA"/>
</dbReference>
<evidence type="ECO:0000313" key="7">
    <source>
        <dbReference type="Proteomes" id="UP000256805"/>
    </source>
</evidence>